<keyword evidence="4" id="KW-0675">Receptor</keyword>
<keyword evidence="4" id="KW-0418">Kinase</keyword>
<feature type="compositionally biased region" description="Pro residues" evidence="1">
    <location>
        <begin position="514"/>
        <end position="526"/>
    </location>
</feature>
<dbReference type="PANTHER" id="PTHR12287">
    <property type="entry name" value="EPIDERMAL GROWTH FACTOR RECEPTOR KINASE SUBSTRATE EPS8-RELATED PROTEIN"/>
    <property type="match status" value="1"/>
</dbReference>
<name>A0AAD9VBD4_ACRCE</name>
<dbReference type="Gene3D" id="1.10.150.50">
    <property type="entry name" value="Transcription Factor, Ets-1"/>
    <property type="match status" value="1"/>
</dbReference>
<dbReference type="AlphaFoldDB" id="A0AAD9VBD4"/>
<dbReference type="GO" id="GO:0035023">
    <property type="term" value="P:regulation of Rho protein signal transduction"/>
    <property type="evidence" value="ECO:0007669"/>
    <property type="project" value="TreeGrafter"/>
</dbReference>
<dbReference type="SUPFAM" id="SSF50044">
    <property type="entry name" value="SH3-domain"/>
    <property type="match status" value="1"/>
</dbReference>
<protein>
    <submittedName>
        <fullName evidence="4">Epidermal growth factor receptor kinase substrate 8</fullName>
    </submittedName>
</protein>
<dbReference type="PANTHER" id="PTHR12287:SF23">
    <property type="entry name" value="AROUSER, ISOFORM A-RELATED"/>
    <property type="match status" value="1"/>
</dbReference>
<feature type="region of interest" description="Disordered" evidence="1">
    <location>
        <begin position="572"/>
        <end position="633"/>
    </location>
</feature>
<reference evidence="4" key="1">
    <citation type="journal article" date="2023" name="G3 (Bethesda)">
        <title>Whole genome assembly and annotation of the endangered Caribbean coral Acropora cervicornis.</title>
        <authorList>
            <person name="Selwyn J.D."/>
            <person name="Vollmer S.V."/>
        </authorList>
    </citation>
    <scope>NUCLEOTIDE SEQUENCE</scope>
    <source>
        <strain evidence="4">K2</strain>
    </source>
</reference>
<keyword evidence="5" id="KW-1185">Reference proteome</keyword>
<dbReference type="InterPro" id="IPR011993">
    <property type="entry name" value="PH-like_dom_sf"/>
</dbReference>
<feature type="domain" description="PTB" evidence="2">
    <location>
        <begin position="65"/>
        <end position="172"/>
    </location>
</feature>
<proteinExistence type="predicted"/>
<keyword evidence="4" id="KW-0808">Transferase</keyword>
<dbReference type="InterPro" id="IPR039801">
    <property type="entry name" value="EPS8-like"/>
</dbReference>
<dbReference type="EMBL" id="JARQWQ010000012">
    <property type="protein sequence ID" value="KAK2568293.1"/>
    <property type="molecule type" value="Genomic_DNA"/>
</dbReference>
<dbReference type="Pfam" id="PF08416">
    <property type="entry name" value="PTB"/>
    <property type="match status" value="1"/>
</dbReference>
<evidence type="ECO:0000259" key="3">
    <source>
        <dbReference type="Pfam" id="PF22975"/>
    </source>
</evidence>
<dbReference type="InterPro" id="IPR013625">
    <property type="entry name" value="PTB"/>
</dbReference>
<feature type="compositionally biased region" description="Basic and acidic residues" evidence="1">
    <location>
        <begin position="572"/>
        <end position="603"/>
    </location>
</feature>
<dbReference type="InterPro" id="IPR036028">
    <property type="entry name" value="SH3-like_dom_sf"/>
</dbReference>
<organism evidence="4 5">
    <name type="scientific">Acropora cervicornis</name>
    <name type="common">Staghorn coral</name>
    <dbReference type="NCBI Taxonomy" id="6130"/>
    <lineage>
        <taxon>Eukaryota</taxon>
        <taxon>Metazoa</taxon>
        <taxon>Cnidaria</taxon>
        <taxon>Anthozoa</taxon>
        <taxon>Hexacorallia</taxon>
        <taxon>Scleractinia</taxon>
        <taxon>Astrocoeniina</taxon>
        <taxon>Acroporidae</taxon>
        <taxon>Acropora</taxon>
    </lineage>
</organism>
<dbReference type="SUPFAM" id="SSF50729">
    <property type="entry name" value="PH domain-like"/>
    <property type="match status" value="1"/>
</dbReference>
<dbReference type="Proteomes" id="UP001249851">
    <property type="component" value="Unassembled WGS sequence"/>
</dbReference>
<evidence type="ECO:0000259" key="2">
    <source>
        <dbReference type="Pfam" id="PF08416"/>
    </source>
</evidence>
<dbReference type="GO" id="GO:0003779">
    <property type="term" value="F:actin binding"/>
    <property type="evidence" value="ECO:0007669"/>
    <property type="project" value="TreeGrafter"/>
</dbReference>
<feature type="compositionally biased region" description="Polar residues" evidence="1">
    <location>
        <begin position="606"/>
        <end position="615"/>
    </location>
</feature>
<gene>
    <name evidence="4" type="ORF">P5673_007302</name>
</gene>
<feature type="region of interest" description="Disordered" evidence="1">
    <location>
        <begin position="227"/>
        <end position="246"/>
    </location>
</feature>
<feature type="domain" description="EPS8 spectrin-like" evidence="3">
    <location>
        <begin position="263"/>
        <end position="302"/>
    </location>
</feature>
<reference evidence="4" key="2">
    <citation type="journal article" date="2023" name="Science">
        <title>Genomic signatures of disease resistance in endangered staghorn corals.</title>
        <authorList>
            <person name="Vollmer S.V."/>
            <person name="Selwyn J.D."/>
            <person name="Despard B.A."/>
            <person name="Roesel C.L."/>
        </authorList>
    </citation>
    <scope>NUCLEOTIDE SEQUENCE</scope>
    <source>
        <strain evidence="4">K2</strain>
    </source>
</reference>
<comment type="caution">
    <text evidence="4">The sequence shown here is derived from an EMBL/GenBank/DDBJ whole genome shotgun (WGS) entry which is preliminary data.</text>
</comment>
<feature type="compositionally biased region" description="Basic and acidic residues" evidence="1">
    <location>
        <begin position="458"/>
        <end position="469"/>
    </location>
</feature>
<evidence type="ECO:0000256" key="1">
    <source>
        <dbReference type="SAM" id="MobiDB-lite"/>
    </source>
</evidence>
<dbReference type="GO" id="GO:0016301">
    <property type="term" value="F:kinase activity"/>
    <property type="evidence" value="ECO:0007669"/>
    <property type="project" value="UniProtKB-KW"/>
</dbReference>
<dbReference type="GO" id="GO:0005886">
    <property type="term" value="C:plasma membrane"/>
    <property type="evidence" value="ECO:0007669"/>
    <property type="project" value="TreeGrafter"/>
</dbReference>
<evidence type="ECO:0000313" key="5">
    <source>
        <dbReference type="Proteomes" id="UP001249851"/>
    </source>
</evidence>
<dbReference type="InterPro" id="IPR055093">
    <property type="entry name" value="EPS8_2nd"/>
</dbReference>
<dbReference type="Pfam" id="PF22975">
    <property type="entry name" value="EPS8_2nd"/>
    <property type="match status" value="2"/>
</dbReference>
<feature type="compositionally biased region" description="Polar residues" evidence="1">
    <location>
        <begin position="232"/>
        <end position="245"/>
    </location>
</feature>
<feature type="domain" description="EPS8 spectrin-like" evidence="3">
    <location>
        <begin position="309"/>
        <end position="370"/>
    </location>
</feature>
<dbReference type="InterPro" id="IPR013761">
    <property type="entry name" value="SAM/pointed_sf"/>
</dbReference>
<feature type="region of interest" description="Disordered" evidence="1">
    <location>
        <begin position="458"/>
        <end position="531"/>
    </location>
</feature>
<dbReference type="GO" id="GO:0007266">
    <property type="term" value="P:Rho protein signal transduction"/>
    <property type="evidence" value="ECO:0007669"/>
    <property type="project" value="TreeGrafter"/>
</dbReference>
<sequence>MIPIQEGSKFSRYDYGEFCVLLRYQVNGSRQKQSPKNSPKLQGQKDVKEPVLAASQYLAKINFLLEHLSSFTLKNFQESQVPPRDRLQQTKILLANGNQWTKEMEMRLTDSDVVLLDGETQDVIEVFPLSTIGHVHHFSDDPDLNSVLVFNTIQTEHKFGAVHLFQSDRVPAMPNKFASRGGVMLPPPPIHPAPAPPQVDQERLDLYEKSLVAQTIAAFSAVSENADKKTSKPQITSRYQASESSDIPDDTLSAEILEARTNRDVQILNHCIDDIENLIMQTKRSAEAWKKLQKKKGKKKHENFFTYAIEAIPAFCVVDVLVHYSPQRAGGVVTPLLSSQAVELLENCLSLKEKEVWKALGPNWNMTKSSVQFKDQFFPPYTPVFKDGWLPPYVIAGKDVSNVSAAIAANAAAVAQLNDEQRKHQCLSVCFSPTKKGLRRVRVLFDFQARNSKELTVHRGEEVAPKKTEISQVSSSRPHPEDDGGVPRVELRPVRLGKLNRPVSAPPVGQLVMPPAPPSNPPPSPPSSTSTTITLAPLAIVTSNGTVEKEGVNKTTEVSDFTKAIQAKNLKKVDAEAEKKRGREDTQQNKKSSTDKINDELKRRMTSSQDGVTPRTQRKESQQVVNLSPDSKAGEVKKWLISKGFSERLGGCPHCIYFPTEKKDR</sequence>
<evidence type="ECO:0000313" key="4">
    <source>
        <dbReference type="EMBL" id="KAK2568293.1"/>
    </source>
</evidence>
<accession>A0AAD9VBD4</accession>
<dbReference type="Gene3D" id="2.30.29.30">
    <property type="entry name" value="Pleckstrin-homology domain (PH domain)/Phosphotyrosine-binding domain (PTB)"/>
    <property type="match status" value="1"/>
</dbReference>